<organism evidence="1 2">
    <name type="scientific">Thalassomonas haliotis</name>
    <dbReference type="NCBI Taxonomy" id="485448"/>
    <lineage>
        <taxon>Bacteria</taxon>
        <taxon>Pseudomonadati</taxon>
        <taxon>Pseudomonadota</taxon>
        <taxon>Gammaproteobacteria</taxon>
        <taxon>Alteromonadales</taxon>
        <taxon>Colwelliaceae</taxon>
        <taxon>Thalassomonas</taxon>
    </lineage>
</organism>
<evidence type="ECO:0000313" key="2">
    <source>
        <dbReference type="Proteomes" id="UP001215231"/>
    </source>
</evidence>
<protein>
    <recommendedName>
        <fullName evidence="3">Baseplate protein J-like domain-containing protein</fullName>
    </recommendedName>
</protein>
<keyword evidence="2" id="KW-1185">Reference proteome</keyword>
<proteinExistence type="predicted"/>
<name>A0ABY7VIJ0_9GAMM</name>
<gene>
    <name evidence="1" type="ORF">H3N35_08995</name>
</gene>
<sequence length="1002" mass="109960">MDKLDLTRWNRAGLSRFRYIDGNAATYLEDIRLRLETEFPNWPAVQLDIDPDESQAQKLERIETLYKGESDDLLWNISRSFARSAHVLTETLDAYSNEAKLTTANQWDSVRKMVSMLDYHPHPPASAFTALVFEAKSSGTLASGFQVKYSPEDGSAPVIFETLEDMEVTQELNEIHPKDYDRNMNYLFGAELVVDKELDELAIGEPLVLEHEKSGDVKAYFIDGVRLENGQTRISVTPNLSSTFQKGYTWLHLQPKERLAPLSPLTTGARVGKSLYLTTTTDLTAGEVVLIATTGKKPYYRRLKTVDDTLLGFYNSVGDLDLVKTSVSRPVTIAVNYQGQRSTSGNAVLHTLFIAGDWSYLIGQWLCDIRQQGDNVYLPLYQVIHTNYRPVGSDPGEGQAAIDTAEQFSDYLLSARDPDGLLKEGYTAITLGWHRDTDGVPGNNDYSLVNPQSLLVPANMAGTWLCDPFLQKSNNGRLPDTLVTEQPKKTTAGDLAVLTRAGQMAWCRLKTVSLDMEAETAALEAESGWQDRGGGPFYLSQSRVYSQFKEKLRLLDWQINKTALSGSDIPLETIPSGLSKGRSIVVQYGEGLFYKTSILDSYDLEQALKLPPHRNAFVTLSEALPQTVQINDVILYGNVISSGHGVTRNTRVLGSGDATKNNQSFVFAVEELSFETDAELSSGVRAAIAVQVGDRTWQQVSTLKDSLATDNHYTVRMTEDKFINITFGDGKNGRRVPSGSNNIRISYRQGVGTTGNLSTDSLIKAVKPHHLVAAVSQPLPASGGGDMEAISALKTNAPAALLTLARCVSLRDFALLTKNHPSYAQAKAFSLKTGFGQRENIEVVVVPAGGAELTTDLQTSLKNFLQSHALPAVSISVSAYEPVIVTLAITVRIDTSAYDQDEVTAQVMSALTSGFSIDNRELGQPLYRGELYQVVEAVSGVENSTCELGFDSAGQVFSKAPRIAKGDNNIIRVIFPSPRQCIHLDAVIPIISVTVEEYEILG</sequence>
<dbReference type="RefSeq" id="WP_274053938.1">
    <property type="nucleotide sequence ID" value="NZ_CP059693.1"/>
</dbReference>
<accession>A0ABY7VIJ0</accession>
<dbReference type="EMBL" id="CP059693">
    <property type="protein sequence ID" value="WDE13550.1"/>
    <property type="molecule type" value="Genomic_DNA"/>
</dbReference>
<evidence type="ECO:0000313" key="1">
    <source>
        <dbReference type="EMBL" id="WDE13550.1"/>
    </source>
</evidence>
<dbReference type="Proteomes" id="UP001215231">
    <property type="component" value="Chromosome"/>
</dbReference>
<evidence type="ECO:0008006" key="3">
    <source>
        <dbReference type="Google" id="ProtNLM"/>
    </source>
</evidence>
<reference evidence="1 2" key="1">
    <citation type="journal article" date="2022" name="Mar. Drugs">
        <title>Bioassay-Guided Fractionation Leads to the Detection of Cholic Acid Generated by the Rare Thalassomonas sp.</title>
        <authorList>
            <person name="Pheiffer F."/>
            <person name="Schneider Y.K."/>
            <person name="Hansen E.H."/>
            <person name="Andersen J.H."/>
            <person name="Isaksson J."/>
            <person name="Busche T."/>
            <person name="R C."/>
            <person name="Kalinowski J."/>
            <person name="Zyl L.V."/>
            <person name="Trindade M."/>
        </authorList>
    </citation>
    <scope>NUCLEOTIDE SEQUENCE [LARGE SCALE GENOMIC DNA]</scope>
    <source>
        <strain evidence="1 2">A5K-61T</strain>
    </source>
</reference>